<evidence type="ECO:0000256" key="1">
    <source>
        <dbReference type="ARBA" id="ARBA00004123"/>
    </source>
</evidence>
<evidence type="ECO:0000256" key="3">
    <source>
        <dbReference type="ARBA" id="ARBA00023015"/>
    </source>
</evidence>
<evidence type="ECO:0000256" key="5">
    <source>
        <dbReference type="ARBA" id="ARBA00023163"/>
    </source>
</evidence>
<dbReference type="GO" id="GO:0001046">
    <property type="term" value="F:core promoter sequence-specific DNA binding"/>
    <property type="evidence" value="ECO:0007669"/>
    <property type="project" value="TreeGrafter"/>
</dbReference>
<organism evidence="8 9">
    <name type="scientific">Tagetes erecta</name>
    <name type="common">African marigold</name>
    <dbReference type="NCBI Taxonomy" id="13708"/>
    <lineage>
        <taxon>Eukaryota</taxon>
        <taxon>Viridiplantae</taxon>
        <taxon>Streptophyta</taxon>
        <taxon>Embryophyta</taxon>
        <taxon>Tracheophyta</taxon>
        <taxon>Spermatophyta</taxon>
        <taxon>Magnoliopsida</taxon>
        <taxon>eudicotyledons</taxon>
        <taxon>Gunneridae</taxon>
        <taxon>Pentapetalae</taxon>
        <taxon>asterids</taxon>
        <taxon>campanulids</taxon>
        <taxon>Asterales</taxon>
        <taxon>Asteraceae</taxon>
        <taxon>Asteroideae</taxon>
        <taxon>Heliantheae alliance</taxon>
        <taxon>Tageteae</taxon>
        <taxon>Tagetes</taxon>
    </lineage>
</organism>
<dbReference type="GO" id="GO:0003681">
    <property type="term" value="F:bent DNA binding"/>
    <property type="evidence" value="ECO:0007669"/>
    <property type="project" value="TreeGrafter"/>
</dbReference>
<dbReference type="GO" id="GO:0019185">
    <property type="term" value="C:snRNA-activating protein complex"/>
    <property type="evidence" value="ECO:0007669"/>
    <property type="project" value="TreeGrafter"/>
</dbReference>
<sequence length="484" mass="55674">MDLRKELCRDATEQDRHEISVDELKILTEEELVDIAFQASLKDGSKRRESSPSPNECSDGTSCSRTVDTELACLEKSGVDEDYVPLNNLSKRSKRTGVNGEMKGNVIKKSKRVTKMDKTHEVTELACLEESGADEDYVPSNDLPKRSGNNGKMKGNMIKKCKRVTKKDKAHEEDYMVEVEKVVKLKQKQEEDKSAARLHSFSGVSGPVACVTPSEKKEQMLSFNFTHSSTQVKSSSTREQIPLHGSDILLCIEVYHINRHLTWVKTQEIMVLGQQLLTELRDKLYCLTDEIMKLNSKYDPSGYFLIEDIFYNDLREASATDYSKPILEWLRESKKTALEKWECIISGELQQKQRKMLGTGNLPQFRANPMQAARFCDLSFRLGAGYLYCHQGDCKHTLVIRDMRLVHPEDVQNRAAYPLIMFQSRLRFQKCSCCKIFKAVKVTVDDKWAPENPCYFCGICYYMLHYSDNKLIYDQFKVFDYIHD</sequence>
<evidence type="ECO:0000256" key="2">
    <source>
        <dbReference type="ARBA" id="ARBA00010410"/>
    </source>
</evidence>
<keyword evidence="6" id="KW-0539">Nucleus</keyword>
<proteinExistence type="inferred from homology"/>
<dbReference type="PANTHER" id="PTHR13421:SF16">
    <property type="entry name" value="SNRNA-ACTIVATING PROTEIN COMPLEX SUBUNIT 3"/>
    <property type="match status" value="1"/>
</dbReference>
<keyword evidence="9" id="KW-1185">Reference proteome</keyword>
<dbReference type="PANTHER" id="PTHR13421">
    <property type="entry name" value="SNRNA-ACTIVATING PROTEIN COMPLEX SUBUNIT 3"/>
    <property type="match status" value="1"/>
</dbReference>
<comment type="subcellular location">
    <subcellularLocation>
        <location evidence="1">Nucleus</location>
    </subcellularLocation>
</comment>
<dbReference type="GO" id="GO:0005634">
    <property type="term" value="C:nucleus"/>
    <property type="evidence" value="ECO:0007669"/>
    <property type="project" value="UniProtKB-SubCell"/>
</dbReference>
<evidence type="ECO:0008006" key="10">
    <source>
        <dbReference type="Google" id="ProtNLM"/>
    </source>
</evidence>
<dbReference type="Proteomes" id="UP001229421">
    <property type="component" value="Unassembled WGS sequence"/>
</dbReference>
<comment type="similarity">
    <text evidence="2">Belongs to the SNAPC3/SRD2 family.</text>
</comment>
<dbReference type="AlphaFoldDB" id="A0AAD8NMX8"/>
<feature type="compositionally biased region" description="Polar residues" evidence="7">
    <location>
        <begin position="51"/>
        <end position="65"/>
    </location>
</feature>
<feature type="region of interest" description="Disordered" evidence="7">
    <location>
        <begin position="40"/>
        <end position="65"/>
    </location>
</feature>
<dbReference type="InterPro" id="IPR022042">
    <property type="entry name" value="snRNA-activating_su3"/>
</dbReference>
<evidence type="ECO:0000256" key="6">
    <source>
        <dbReference type="ARBA" id="ARBA00023242"/>
    </source>
</evidence>
<evidence type="ECO:0000313" key="9">
    <source>
        <dbReference type="Proteomes" id="UP001229421"/>
    </source>
</evidence>
<dbReference type="EMBL" id="JAUHHV010000006">
    <property type="protein sequence ID" value="KAK1422010.1"/>
    <property type="molecule type" value="Genomic_DNA"/>
</dbReference>
<protein>
    <recommendedName>
        <fullName evidence="10">snRNA-activating protein complex subunit 3</fullName>
    </recommendedName>
</protein>
<gene>
    <name evidence="8" type="ORF">QVD17_24839</name>
</gene>
<name>A0AAD8NMX8_TARER</name>
<evidence type="ECO:0000256" key="4">
    <source>
        <dbReference type="ARBA" id="ARBA00023125"/>
    </source>
</evidence>
<dbReference type="GO" id="GO:0000978">
    <property type="term" value="F:RNA polymerase II cis-regulatory region sequence-specific DNA binding"/>
    <property type="evidence" value="ECO:0007669"/>
    <property type="project" value="TreeGrafter"/>
</dbReference>
<accession>A0AAD8NMX8</accession>
<dbReference type="GO" id="GO:0001006">
    <property type="term" value="F:RNA polymerase III type 3 promoter sequence-specific DNA binding"/>
    <property type="evidence" value="ECO:0007669"/>
    <property type="project" value="TreeGrafter"/>
</dbReference>
<keyword evidence="3" id="KW-0805">Transcription regulation</keyword>
<comment type="caution">
    <text evidence="8">The sequence shown here is derived from an EMBL/GenBank/DDBJ whole genome shotgun (WGS) entry which is preliminary data.</text>
</comment>
<keyword evidence="5" id="KW-0804">Transcription</keyword>
<dbReference type="GO" id="GO:0042795">
    <property type="term" value="P:snRNA transcription by RNA polymerase II"/>
    <property type="evidence" value="ECO:0007669"/>
    <property type="project" value="TreeGrafter"/>
</dbReference>
<reference evidence="8" key="1">
    <citation type="journal article" date="2023" name="bioRxiv">
        <title>Improved chromosome-level genome assembly for marigold (Tagetes erecta).</title>
        <authorList>
            <person name="Jiang F."/>
            <person name="Yuan L."/>
            <person name="Wang S."/>
            <person name="Wang H."/>
            <person name="Xu D."/>
            <person name="Wang A."/>
            <person name="Fan W."/>
        </authorList>
    </citation>
    <scope>NUCLEOTIDE SEQUENCE</scope>
    <source>
        <strain evidence="8">WSJ</strain>
        <tissue evidence="8">Leaf</tissue>
    </source>
</reference>
<evidence type="ECO:0000313" key="8">
    <source>
        <dbReference type="EMBL" id="KAK1422010.1"/>
    </source>
</evidence>
<dbReference type="GO" id="GO:0042796">
    <property type="term" value="P:snRNA transcription by RNA polymerase III"/>
    <property type="evidence" value="ECO:0007669"/>
    <property type="project" value="TreeGrafter"/>
</dbReference>
<evidence type="ECO:0000256" key="7">
    <source>
        <dbReference type="SAM" id="MobiDB-lite"/>
    </source>
</evidence>
<keyword evidence="4" id="KW-0238">DNA-binding</keyword>
<dbReference type="Pfam" id="PF12251">
    <property type="entry name" value="SNAPC3"/>
    <property type="match status" value="1"/>
</dbReference>